<reference evidence="2" key="1">
    <citation type="journal article" date="2014" name="Front. Microbiol.">
        <title>High frequency of phylogenetically diverse reductive dehalogenase-homologous genes in deep subseafloor sedimentary metagenomes.</title>
        <authorList>
            <person name="Kawai M."/>
            <person name="Futagami T."/>
            <person name="Toyoda A."/>
            <person name="Takaki Y."/>
            <person name="Nishi S."/>
            <person name="Hori S."/>
            <person name="Arai W."/>
            <person name="Tsubouchi T."/>
            <person name="Morono Y."/>
            <person name="Uchiyama I."/>
            <person name="Ito T."/>
            <person name="Fujiyama A."/>
            <person name="Inagaki F."/>
            <person name="Takami H."/>
        </authorList>
    </citation>
    <scope>NUCLEOTIDE SEQUENCE</scope>
    <source>
        <strain evidence="2">Expedition CK06-06</strain>
    </source>
</reference>
<dbReference type="PROSITE" id="PS51464">
    <property type="entry name" value="SIS"/>
    <property type="match status" value="1"/>
</dbReference>
<protein>
    <recommendedName>
        <fullName evidence="1">SIS domain-containing protein</fullName>
    </recommendedName>
</protein>
<name>X1AP77_9ZZZZ</name>
<dbReference type="PANTHER" id="PTHR38418">
    <property type="entry name" value="SUGAR ISOMERASE, KPSF/GUTQ (AFU_ORTHOLOGUE AFUA_6G08860)"/>
    <property type="match status" value="1"/>
</dbReference>
<evidence type="ECO:0000259" key="1">
    <source>
        <dbReference type="PROSITE" id="PS51464"/>
    </source>
</evidence>
<dbReference type="InterPro" id="IPR001347">
    <property type="entry name" value="SIS_dom"/>
</dbReference>
<gene>
    <name evidence="2" type="ORF">S01H4_15716</name>
</gene>
<dbReference type="Pfam" id="PF01380">
    <property type="entry name" value="SIS"/>
    <property type="match status" value="1"/>
</dbReference>
<proteinExistence type="predicted"/>
<dbReference type="SUPFAM" id="SSF53697">
    <property type="entry name" value="SIS domain"/>
    <property type="match status" value="1"/>
</dbReference>
<dbReference type="InterPro" id="IPR046348">
    <property type="entry name" value="SIS_dom_sf"/>
</dbReference>
<dbReference type="Gene3D" id="3.40.50.10490">
    <property type="entry name" value="Glucose-6-phosphate isomerase like protein, domain 1"/>
    <property type="match status" value="1"/>
</dbReference>
<feature type="non-terminal residue" evidence="2">
    <location>
        <position position="1"/>
    </location>
</feature>
<dbReference type="EMBL" id="BART01006886">
    <property type="protein sequence ID" value="GAG71202.1"/>
    <property type="molecule type" value="Genomic_DNA"/>
</dbReference>
<sequence length="129" mass="14123">FLHPTEGVHGNSGVLKPEDILILISKGGMTDELEKFARVAKDLNVPVMAFSENEKSSLFGIADYTLKLKSKQEEGLLKFVAPVSSVVHSSICDAICAIVILEGRITRKKLKNIHPGGEVGKELNRRLLQ</sequence>
<dbReference type="GO" id="GO:0097367">
    <property type="term" value="F:carbohydrate derivative binding"/>
    <property type="evidence" value="ECO:0007669"/>
    <property type="project" value="InterPro"/>
</dbReference>
<accession>X1AP77</accession>
<dbReference type="GO" id="GO:1901135">
    <property type="term" value="P:carbohydrate derivative metabolic process"/>
    <property type="evidence" value="ECO:0007669"/>
    <property type="project" value="InterPro"/>
</dbReference>
<feature type="domain" description="SIS" evidence="1">
    <location>
        <begin position="1"/>
        <end position="97"/>
    </location>
</feature>
<comment type="caution">
    <text evidence="2">The sequence shown here is derived from an EMBL/GenBank/DDBJ whole genome shotgun (WGS) entry which is preliminary data.</text>
</comment>
<evidence type="ECO:0000313" key="2">
    <source>
        <dbReference type="EMBL" id="GAG71202.1"/>
    </source>
</evidence>
<dbReference type="AlphaFoldDB" id="X1AP77"/>
<dbReference type="PANTHER" id="PTHR38418:SF2">
    <property type="entry name" value="SUGAR ISOMERASE, KPSF_GUTQ (AFU_ORTHOLOGUE AFUA_6G08860)"/>
    <property type="match status" value="1"/>
</dbReference>
<organism evidence="2">
    <name type="scientific">marine sediment metagenome</name>
    <dbReference type="NCBI Taxonomy" id="412755"/>
    <lineage>
        <taxon>unclassified sequences</taxon>
        <taxon>metagenomes</taxon>
        <taxon>ecological metagenomes</taxon>
    </lineage>
</organism>